<dbReference type="KEGG" id="psym:J1N51_11545"/>
<evidence type="ECO:0000313" key="1">
    <source>
        <dbReference type="EMBL" id="QTH63360.1"/>
    </source>
</evidence>
<dbReference type="AlphaFoldDB" id="A0A975HHP4"/>
<dbReference type="RefSeq" id="WP_208831417.1">
    <property type="nucleotide sequence ID" value="NZ_CP072110.1"/>
</dbReference>
<dbReference type="EMBL" id="CP072110">
    <property type="protein sequence ID" value="QTH63360.1"/>
    <property type="molecule type" value="Genomic_DNA"/>
</dbReference>
<name>A0A975HHP4_9GAMM</name>
<evidence type="ECO:0000313" key="2">
    <source>
        <dbReference type="Proteomes" id="UP000682739"/>
    </source>
</evidence>
<gene>
    <name evidence="1" type="ORF">J1N51_11545</name>
</gene>
<organism evidence="1 2">
    <name type="scientific">Psychrosphaera ytuae</name>
    <dbReference type="NCBI Taxonomy" id="2820710"/>
    <lineage>
        <taxon>Bacteria</taxon>
        <taxon>Pseudomonadati</taxon>
        <taxon>Pseudomonadota</taxon>
        <taxon>Gammaproteobacteria</taxon>
        <taxon>Alteromonadales</taxon>
        <taxon>Pseudoalteromonadaceae</taxon>
        <taxon>Psychrosphaera</taxon>
    </lineage>
</organism>
<sequence length="255" mass="28127">METFSLGFVSSFSIPVLRLVSGLRAIVVLVSTVSFLLHAEELEQTKGQCDLSQPVMLSSINHPKIQQYFEPLIKKTYADIGVNVDFVVTSSYRDLMLVNREALSGSVAFAEDIIDTIPGLIKVAPPLSIMSYMLVCKKGKPCNLEQLHKLIEVGGLAVTNAMSMGVVTNFPQIDKDNLVIVSKMGQVLSMLSEGRVDYGVYPVSDRSKGGTEEIPVEFDYEPMYDIATYHVINNNLLCLLPKIEASLSQNLKTFK</sequence>
<evidence type="ECO:0008006" key="3">
    <source>
        <dbReference type="Google" id="ProtNLM"/>
    </source>
</evidence>
<dbReference type="Proteomes" id="UP000682739">
    <property type="component" value="Chromosome"/>
</dbReference>
<reference evidence="1" key="1">
    <citation type="submission" date="2021-03" db="EMBL/GenBank/DDBJ databases">
        <title>Description of Psychrosphaera ytuae sp. nov. isolated from deep sea sediment of South China Sea.</title>
        <authorList>
            <person name="Zhang J."/>
            <person name="Xu X.-D."/>
        </authorList>
    </citation>
    <scope>NUCLEOTIDE SEQUENCE</scope>
    <source>
        <strain evidence="1">MTZ26</strain>
    </source>
</reference>
<keyword evidence="2" id="KW-1185">Reference proteome</keyword>
<protein>
    <recommendedName>
        <fullName evidence="3">Solute-binding protein family 3/N-terminal domain-containing protein</fullName>
    </recommendedName>
</protein>
<accession>A0A975HHP4</accession>
<proteinExistence type="predicted"/>